<dbReference type="Proteomes" id="UP000324897">
    <property type="component" value="Chromosome 1"/>
</dbReference>
<sequence>KRRNDLLLGTHMIQNLEDIKYMPHEDLTSIGKELLDASYTGDLVLFKELAALLDKGRGCLSVAVDSIKDESYGFGVVHMAAAGGNLQLLEFLLLDLSLVADTSDGT</sequence>
<organism evidence="1 2">
    <name type="scientific">Eragrostis curvula</name>
    <name type="common">weeping love grass</name>
    <dbReference type="NCBI Taxonomy" id="38414"/>
    <lineage>
        <taxon>Eukaryota</taxon>
        <taxon>Viridiplantae</taxon>
        <taxon>Streptophyta</taxon>
        <taxon>Embryophyta</taxon>
        <taxon>Tracheophyta</taxon>
        <taxon>Spermatophyta</taxon>
        <taxon>Magnoliopsida</taxon>
        <taxon>Liliopsida</taxon>
        <taxon>Poales</taxon>
        <taxon>Poaceae</taxon>
        <taxon>PACMAD clade</taxon>
        <taxon>Chloridoideae</taxon>
        <taxon>Eragrostideae</taxon>
        <taxon>Eragrostidinae</taxon>
        <taxon>Eragrostis</taxon>
    </lineage>
</organism>
<protein>
    <submittedName>
        <fullName evidence="1">Uncharacterized protein</fullName>
    </submittedName>
</protein>
<feature type="non-terminal residue" evidence="1">
    <location>
        <position position="1"/>
    </location>
</feature>
<feature type="non-terminal residue" evidence="1">
    <location>
        <position position="106"/>
    </location>
</feature>
<evidence type="ECO:0000313" key="1">
    <source>
        <dbReference type="EMBL" id="TVU28802.1"/>
    </source>
</evidence>
<dbReference type="EMBL" id="RWGY01000011">
    <property type="protein sequence ID" value="TVU28802.1"/>
    <property type="molecule type" value="Genomic_DNA"/>
</dbReference>
<accession>A0A5J9UY18</accession>
<keyword evidence="2" id="KW-1185">Reference proteome</keyword>
<dbReference type="AlphaFoldDB" id="A0A5J9UY18"/>
<comment type="caution">
    <text evidence="1">The sequence shown here is derived from an EMBL/GenBank/DDBJ whole genome shotgun (WGS) entry which is preliminary data.</text>
</comment>
<name>A0A5J9UY18_9POAL</name>
<evidence type="ECO:0000313" key="2">
    <source>
        <dbReference type="Proteomes" id="UP000324897"/>
    </source>
</evidence>
<reference evidence="1 2" key="1">
    <citation type="journal article" date="2019" name="Sci. Rep.">
        <title>A high-quality genome of Eragrostis curvula grass provides insights into Poaceae evolution and supports new strategies to enhance forage quality.</title>
        <authorList>
            <person name="Carballo J."/>
            <person name="Santos B.A.C.M."/>
            <person name="Zappacosta D."/>
            <person name="Garbus I."/>
            <person name="Selva J.P."/>
            <person name="Gallo C.A."/>
            <person name="Diaz A."/>
            <person name="Albertini E."/>
            <person name="Caccamo M."/>
            <person name="Echenique V."/>
        </authorList>
    </citation>
    <scope>NUCLEOTIDE SEQUENCE [LARGE SCALE GENOMIC DNA]</scope>
    <source>
        <strain evidence="2">cv. Victoria</strain>
        <tissue evidence="1">Leaf</tissue>
    </source>
</reference>
<gene>
    <name evidence="1" type="ORF">EJB05_20335</name>
</gene>
<proteinExistence type="predicted"/>
<dbReference type="Gramene" id="TVU28802">
    <property type="protein sequence ID" value="TVU28802"/>
    <property type="gene ID" value="EJB05_20335"/>
</dbReference>